<dbReference type="AlphaFoldDB" id="A0A5K1JTZ0"/>
<organism evidence="2">
    <name type="scientific">Ganoderma boninense</name>
    <dbReference type="NCBI Taxonomy" id="34458"/>
    <lineage>
        <taxon>Eukaryota</taxon>
        <taxon>Fungi</taxon>
        <taxon>Dikarya</taxon>
        <taxon>Basidiomycota</taxon>
        <taxon>Agaricomycotina</taxon>
        <taxon>Agaricomycetes</taxon>
        <taxon>Polyporales</taxon>
        <taxon>Polyporaceae</taxon>
        <taxon>Ganoderma</taxon>
    </lineage>
</organism>
<name>A0A5K1JTZ0_9APHY</name>
<dbReference type="InterPro" id="IPR035918">
    <property type="entry name" value="CytB_endotoxin-like_sf"/>
</dbReference>
<reference evidence="2" key="1">
    <citation type="submission" date="2019-10" db="EMBL/GenBank/DDBJ databases">
        <authorList>
            <person name="Nor Muhammad N."/>
        </authorList>
    </citation>
    <scope>NUCLEOTIDE SEQUENCE</scope>
</reference>
<proteinExistence type="predicted"/>
<sequence length="239" mass="25769">MTEGTGTYFGNEDPLKQHASSAKPPKFDLIVDLPERLLPSFNNVATFAATHIAADQTPVQATSTPAPGQVAPAAPVHFIWNDFRDSITTRPGTDIAFDRVQSTTIHAEDNTPAVLAAKVTEFVGNSFSAVPREELAKHVGRAFSDPAKDISKGVLTKMASHDQAKGLDKTGWEYRLICAYPNADLPDHFYSLVTTIKYTDEAQKKSGVLGMGGSVKHSYSVDVIAMQVAVEKGFVGDTF</sequence>
<dbReference type="EMBL" id="LR724311">
    <property type="protein sequence ID" value="VWO94888.1"/>
    <property type="molecule type" value="Genomic_DNA"/>
</dbReference>
<gene>
    <name evidence="2" type="primary">V6R9T0</name>
</gene>
<evidence type="ECO:0000313" key="2">
    <source>
        <dbReference type="EMBL" id="VWO94888.1"/>
    </source>
</evidence>
<feature type="region of interest" description="Disordered" evidence="1">
    <location>
        <begin position="1"/>
        <end position="21"/>
    </location>
</feature>
<evidence type="ECO:0000256" key="1">
    <source>
        <dbReference type="SAM" id="MobiDB-lite"/>
    </source>
</evidence>
<protein>
    <submittedName>
        <fullName evidence="2">N/A</fullName>
    </submittedName>
</protein>
<dbReference type="SUPFAM" id="SSF55676">
    <property type="entry name" value="CytB endotoxin-like"/>
    <property type="match status" value="1"/>
</dbReference>
<dbReference type="Gene3D" id="3.40.198.10">
    <property type="entry name" value="Delta-endotoxin CytB-like"/>
    <property type="match status" value="1"/>
</dbReference>
<accession>A0A5K1JTZ0</accession>